<dbReference type="Proteomes" id="UP001259832">
    <property type="component" value="Unassembled WGS sequence"/>
</dbReference>
<dbReference type="AlphaFoldDB" id="A0AAD9GT35"/>
<protein>
    <submittedName>
        <fullName evidence="1">Uncharacterized protein</fullName>
    </submittedName>
</protein>
<proteinExistence type="predicted"/>
<accession>A0AAD9GT35</accession>
<evidence type="ECO:0000313" key="1">
    <source>
        <dbReference type="EMBL" id="KAK1944055.1"/>
    </source>
</evidence>
<sequence length="101" mass="11371">MDEQMTPKEKLAASTEILAAVSAATVAASVQMEPEELNAPKREFGSVAYERVLTERECHCVERTAKKLKVLGKLIHVWVKDARSYRHGVESEVYVHFLLKS</sequence>
<keyword evidence="2" id="KW-1185">Reference proteome</keyword>
<comment type="caution">
    <text evidence="1">The sequence shown here is derived from an EMBL/GenBank/DDBJ whole genome shotgun (WGS) entry which is preliminary data.</text>
</comment>
<evidence type="ECO:0000313" key="2">
    <source>
        <dbReference type="Proteomes" id="UP001259832"/>
    </source>
</evidence>
<dbReference type="EMBL" id="JASMQC010000006">
    <property type="protein sequence ID" value="KAK1944055.1"/>
    <property type="molecule type" value="Genomic_DNA"/>
</dbReference>
<reference evidence="1" key="1">
    <citation type="submission" date="2023-08" db="EMBL/GenBank/DDBJ databases">
        <title>Reference Genome Resource for the Citrus Pathogen Phytophthora citrophthora.</title>
        <authorList>
            <person name="Moller H."/>
            <person name="Coetzee B."/>
            <person name="Rose L.J."/>
            <person name="Van Niekerk J.M."/>
        </authorList>
    </citation>
    <scope>NUCLEOTIDE SEQUENCE</scope>
    <source>
        <strain evidence="1">STE-U-9442</strain>
    </source>
</reference>
<name>A0AAD9GT35_9STRA</name>
<gene>
    <name evidence="1" type="ORF">P3T76_003967</name>
</gene>
<organism evidence="1 2">
    <name type="scientific">Phytophthora citrophthora</name>
    <dbReference type="NCBI Taxonomy" id="4793"/>
    <lineage>
        <taxon>Eukaryota</taxon>
        <taxon>Sar</taxon>
        <taxon>Stramenopiles</taxon>
        <taxon>Oomycota</taxon>
        <taxon>Peronosporomycetes</taxon>
        <taxon>Peronosporales</taxon>
        <taxon>Peronosporaceae</taxon>
        <taxon>Phytophthora</taxon>
    </lineage>
</organism>